<dbReference type="GO" id="GO:0052875">
    <property type="term" value="F:riboflavin reductase [NAD(P)H] activity"/>
    <property type="evidence" value="ECO:0007669"/>
    <property type="project" value="UniProtKB-EC"/>
</dbReference>
<dbReference type="KEGG" id="psym:J1N51_08155"/>
<evidence type="ECO:0000256" key="2">
    <source>
        <dbReference type="ARBA" id="ARBA00023223"/>
    </source>
</evidence>
<dbReference type="SUPFAM" id="SSF52343">
    <property type="entry name" value="Ferredoxin reductase-like, C-terminal NADP-linked domain"/>
    <property type="match status" value="1"/>
</dbReference>
<proteinExistence type="inferred from homology"/>
<dbReference type="PROSITE" id="PS51384">
    <property type="entry name" value="FAD_FR"/>
    <property type="match status" value="1"/>
</dbReference>
<dbReference type="CDD" id="cd06189">
    <property type="entry name" value="flavin_oxioreductase"/>
    <property type="match status" value="1"/>
</dbReference>
<dbReference type="Gene3D" id="2.40.30.10">
    <property type="entry name" value="Translation factors"/>
    <property type="match status" value="1"/>
</dbReference>
<dbReference type="InterPro" id="IPR017927">
    <property type="entry name" value="FAD-bd_FR_type"/>
</dbReference>
<keyword evidence="6" id="KW-1185">Reference proteome</keyword>
<evidence type="ECO:0000256" key="1">
    <source>
        <dbReference type="ARBA" id="ARBA00023002"/>
    </source>
</evidence>
<dbReference type="PRINTS" id="PR00410">
    <property type="entry name" value="PHEHYDRXLASE"/>
</dbReference>
<evidence type="ECO:0000259" key="4">
    <source>
        <dbReference type="PROSITE" id="PS51384"/>
    </source>
</evidence>
<dbReference type="InterPro" id="IPR017938">
    <property type="entry name" value="Riboflavin_synthase-like_b-brl"/>
</dbReference>
<dbReference type="SUPFAM" id="SSF63380">
    <property type="entry name" value="Riboflavin synthase domain-like"/>
    <property type="match status" value="1"/>
</dbReference>
<dbReference type="Pfam" id="PF00175">
    <property type="entry name" value="NAD_binding_1"/>
    <property type="match status" value="1"/>
</dbReference>
<dbReference type="PANTHER" id="PTHR47354:SF7">
    <property type="entry name" value="NAD(P)H-FLAVIN REDUCTASE"/>
    <property type="match status" value="1"/>
</dbReference>
<evidence type="ECO:0000313" key="6">
    <source>
        <dbReference type="Proteomes" id="UP000682739"/>
    </source>
</evidence>
<name>A0A975D924_9GAMM</name>
<evidence type="ECO:0000313" key="5">
    <source>
        <dbReference type="EMBL" id="QTH62752.1"/>
    </source>
</evidence>
<dbReference type="RefSeq" id="WP_208830216.1">
    <property type="nucleotide sequence ID" value="NZ_CP072110.1"/>
</dbReference>
<comment type="similarity">
    <text evidence="3">Belongs to the Fre/LuxG FAD/NAD(P) flavoprotein oxidoreductase family.</text>
</comment>
<protein>
    <submittedName>
        <fullName evidence="5">NAD(P)H-flavin reductase</fullName>
        <ecNumber evidence="5">1.5.1.41</ecNumber>
    </submittedName>
</protein>
<dbReference type="AlphaFoldDB" id="A0A975D924"/>
<accession>A0A975D924</accession>
<feature type="domain" description="FAD-binding FR-type" evidence="4">
    <location>
        <begin position="3"/>
        <end position="120"/>
    </location>
</feature>
<dbReference type="NCBIfam" id="NF005963">
    <property type="entry name" value="PRK08051.1"/>
    <property type="match status" value="1"/>
</dbReference>
<keyword evidence="1 5" id="KW-0560">Oxidoreductase</keyword>
<organism evidence="5 6">
    <name type="scientific">Psychrosphaera ytuae</name>
    <dbReference type="NCBI Taxonomy" id="2820710"/>
    <lineage>
        <taxon>Bacteria</taxon>
        <taxon>Pseudomonadati</taxon>
        <taxon>Pseudomonadota</taxon>
        <taxon>Gammaproteobacteria</taxon>
        <taxon>Alteromonadales</taxon>
        <taxon>Pseudoalteromonadaceae</taxon>
        <taxon>Psychrosphaera</taxon>
    </lineage>
</organism>
<dbReference type="EC" id="1.5.1.41" evidence="5"/>
<dbReference type="EMBL" id="CP072110">
    <property type="protein sequence ID" value="QTH62752.1"/>
    <property type="molecule type" value="Genomic_DNA"/>
</dbReference>
<dbReference type="InterPro" id="IPR001433">
    <property type="entry name" value="OxRdtase_FAD/NAD-bd"/>
</dbReference>
<reference evidence="5" key="1">
    <citation type="submission" date="2021-03" db="EMBL/GenBank/DDBJ databases">
        <title>Description of Psychrosphaera ytuae sp. nov. isolated from deep sea sediment of South China Sea.</title>
        <authorList>
            <person name="Zhang J."/>
            <person name="Xu X.-D."/>
        </authorList>
    </citation>
    <scope>NUCLEOTIDE SEQUENCE</scope>
    <source>
        <strain evidence="5">MTZ26</strain>
    </source>
</reference>
<dbReference type="InterPro" id="IPR050415">
    <property type="entry name" value="MRET"/>
</dbReference>
<dbReference type="PANTHER" id="PTHR47354">
    <property type="entry name" value="NADH OXIDOREDUCTASE HCR"/>
    <property type="match status" value="1"/>
</dbReference>
<dbReference type="InterPro" id="IPR039261">
    <property type="entry name" value="FNR_nucleotide-bd"/>
</dbReference>
<dbReference type="Gene3D" id="3.40.50.80">
    <property type="entry name" value="Nucleotide-binding domain of ferredoxin-NADP reductase (FNR) module"/>
    <property type="match status" value="1"/>
</dbReference>
<keyword evidence="2" id="KW-0455">Luminescence</keyword>
<gene>
    <name evidence="5" type="primary">fre</name>
    <name evidence="5" type="ORF">J1N51_08155</name>
</gene>
<dbReference type="Proteomes" id="UP000682739">
    <property type="component" value="Chromosome"/>
</dbReference>
<evidence type="ECO:0000256" key="3">
    <source>
        <dbReference type="ARBA" id="ARBA00038177"/>
    </source>
</evidence>
<sequence>MSAKLISAEVVSIEAVTDYVKIVKLKPLQVAHFLAGQYLHVVLNENDKRVFSIASSPNSEFIELHIGAGPGDDYPQGALDHMANNKVVELEIGLGHAHLNSASERPIVLMAGGTGFSYVKSIADYLAETKPNHHVILYWGAKDQNALYADEYLQAWAKQHAHFQYIPVVENSEDDWQGKTGYVHHAVMEDIMSLEPYDIYLAGPFKMAGIAREDFIAQKGALKEHMYADAFAFI</sequence>
<dbReference type="GO" id="GO:0008218">
    <property type="term" value="P:bioluminescence"/>
    <property type="evidence" value="ECO:0007669"/>
    <property type="project" value="UniProtKB-KW"/>
</dbReference>